<dbReference type="Gene3D" id="3.20.20.140">
    <property type="entry name" value="Metal-dependent hydrolases"/>
    <property type="match status" value="1"/>
</dbReference>
<evidence type="ECO:0000259" key="1">
    <source>
        <dbReference type="Pfam" id="PF01979"/>
    </source>
</evidence>
<evidence type="ECO:0000313" key="2">
    <source>
        <dbReference type="EMBL" id="GHA53284.1"/>
    </source>
</evidence>
<gene>
    <name evidence="2" type="ORF">GCM10010345_67570</name>
</gene>
<dbReference type="Gene3D" id="2.30.40.10">
    <property type="entry name" value="Urease, subunit C, domain 1"/>
    <property type="match status" value="1"/>
</dbReference>
<organism evidence="2 3">
    <name type="scientific">Streptomyces canarius</name>
    <dbReference type="NCBI Taxonomy" id="285453"/>
    <lineage>
        <taxon>Bacteria</taxon>
        <taxon>Bacillati</taxon>
        <taxon>Actinomycetota</taxon>
        <taxon>Actinomycetes</taxon>
        <taxon>Kitasatosporales</taxon>
        <taxon>Streptomycetaceae</taxon>
        <taxon>Streptomyces</taxon>
    </lineage>
</organism>
<accession>A0ABQ3D1W8</accession>
<dbReference type="InterPro" id="IPR006680">
    <property type="entry name" value="Amidohydro-rel"/>
</dbReference>
<dbReference type="InterPro" id="IPR011059">
    <property type="entry name" value="Metal-dep_hydrolase_composite"/>
</dbReference>
<dbReference type="Pfam" id="PF01979">
    <property type="entry name" value="Amidohydro_1"/>
    <property type="match status" value="1"/>
</dbReference>
<comment type="caution">
    <text evidence="2">The sequence shown here is derived from an EMBL/GenBank/DDBJ whole genome shotgun (WGS) entry which is preliminary data.</text>
</comment>
<evidence type="ECO:0000313" key="3">
    <source>
        <dbReference type="Proteomes" id="UP000653644"/>
    </source>
</evidence>
<name>A0ABQ3D1W8_9ACTN</name>
<protein>
    <recommendedName>
        <fullName evidence="1">Amidohydrolase-related domain-containing protein</fullName>
    </recommendedName>
</protein>
<dbReference type="InterPro" id="IPR032466">
    <property type="entry name" value="Metal_Hydrolase"/>
</dbReference>
<dbReference type="Proteomes" id="UP000653644">
    <property type="component" value="Unassembled WGS sequence"/>
</dbReference>
<dbReference type="EMBL" id="BMVN01000032">
    <property type="protein sequence ID" value="GHA53284.1"/>
    <property type="molecule type" value="Genomic_DNA"/>
</dbReference>
<sequence length="188" mass="18884">MRTNPVLRVAAHAHGNRAVLDAVEAGVDTLEHVSFLTPEGCDPSDEVLTAIAGGTVFVSGTLGADPKAPGTPPMAIAAQLGRIHAGYGALHARGARLVVGSDAGIAPFKPHDVLPHAVAELRGLGLSAGAALSTVTALAAEASGLGDRKGRNRAGYDADLLVPEGDPALDAAALLNVAGVFRSGVRVR</sequence>
<dbReference type="PANTHER" id="PTHR43135:SF3">
    <property type="entry name" value="ALPHA-D-RIBOSE 1-METHYLPHOSPHONATE 5-TRIPHOSPHATE DIPHOSPHATASE"/>
    <property type="match status" value="1"/>
</dbReference>
<feature type="domain" description="Amidohydrolase-related" evidence="1">
    <location>
        <begin position="8"/>
        <end position="185"/>
    </location>
</feature>
<proteinExistence type="predicted"/>
<dbReference type="SUPFAM" id="SSF51556">
    <property type="entry name" value="Metallo-dependent hydrolases"/>
    <property type="match status" value="1"/>
</dbReference>
<keyword evidence="3" id="KW-1185">Reference proteome</keyword>
<dbReference type="PANTHER" id="PTHR43135">
    <property type="entry name" value="ALPHA-D-RIBOSE 1-METHYLPHOSPHONATE 5-TRIPHOSPHATE DIPHOSPHATASE"/>
    <property type="match status" value="1"/>
</dbReference>
<dbReference type="InterPro" id="IPR051781">
    <property type="entry name" value="Metallo-dep_Hydrolase"/>
</dbReference>
<reference evidence="3" key="1">
    <citation type="journal article" date="2019" name="Int. J. Syst. Evol. Microbiol.">
        <title>The Global Catalogue of Microorganisms (GCM) 10K type strain sequencing project: providing services to taxonomists for standard genome sequencing and annotation.</title>
        <authorList>
            <consortium name="The Broad Institute Genomics Platform"/>
            <consortium name="The Broad Institute Genome Sequencing Center for Infectious Disease"/>
            <person name="Wu L."/>
            <person name="Ma J."/>
        </authorList>
    </citation>
    <scope>NUCLEOTIDE SEQUENCE [LARGE SCALE GENOMIC DNA]</scope>
    <source>
        <strain evidence="3">JCM 4733</strain>
    </source>
</reference>